<evidence type="ECO:0000256" key="1">
    <source>
        <dbReference type="SAM" id="Phobius"/>
    </source>
</evidence>
<keyword evidence="1" id="KW-1133">Transmembrane helix</keyword>
<reference evidence="2 3" key="1">
    <citation type="submission" date="2018-08" db="EMBL/GenBank/DDBJ databases">
        <title>A genome reference for cultivated species of the human gut microbiota.</title>
        <authorList>
            <person name="Zou Y."/>
            <person name="Xue W."/>
            <person name="Luo G."/>
        </authorList>
    </citation>
    <scope>NUCLEOTIDE SEQUENCE [LARGE SCALE GENOMIC DNA]</scope>
    <source>
        <strain evidence="2 3">OF01-2LB</strain>
    </source>
</reference>
<name>A0A3E2VXJ8_CLOIN</name>
<protein>
    <submittedName>
        <fullName evidence="2">Uncharacterized protein</fullName>
    </submittedName>
</protein>
<evidence type="ECO:0000313" key="2">
    <source>
        <dbReference type="EMBL" id="RGC15505.1"/>
    </source>
</evidence>
<dbReference type="AlphaFoldDB" id="A0A3E2VXJ8"/>
<keyword evidence="1" id="KW-0472">Membrane</keyword>
<organism evidence="2 3">
    <name type="scientific">Clostridium innocuum</name>
    <dbReference type="NCBI Taxonomy" id="1522"/>
    <lineage>
        <taxon>Bacteria</taxon>
        <taxon>Bacillati</taxon>
        <taxon>Bacillota</taxon>
        <taxon>Clostridia</taxon>
        <taxon>Eubacteriales</taxon>
        <taxon>Clostridiaceae</taxon>
        <taxon>Clostridium</taxon>
    </lineage>
</organism>
<dbReference type="EMBL" id="QVEV01000013">
    <property type="protein sequence ID" value="RGC15505.1"/>
    <property type="molecule type" value="Genomic_DNA"/>
</dbReference>
<feature type="transmembrane region" description="Helical" evidence="1">
    <location>
        <begin position="48"/>
        <end position="67"/>
    </location>
</feature>
<sequence length="162" mass="18743">MQQQSNVTNGQKQNSILVLLLNWIIILGVYLLIRIVFIVLGFHLYTPLLGGLLAIIPYLLGTIYLWKSCNQYKIWFYVLAILLPSIVEKITLYLFGSFLYNLSPTNIVEVMETIGNNMPYVNFIKSQSAQYLINISFFNWTYIICSIVFSLACVLFLVRRKK</sequence>
<feature type="transmembrane region" description="Helical" evidence="1">
    <location>
        <begin position="20"/>
        <end position="42"/>
    </location>
</feature>
<accession>A0A3E2VXJ8</accession>
<evidence type="ECO:0000313" key="3">
    <source>
        <dbReference type="Proteomes" id="UP000260025"/>
    </source>
</evidence>
<proteinExistence type="predicted"/>
<comment type="caution">
    <text evidence="2">The sequence shown here is derived from an EMBL/GenBank/DDBJ whole genome shotgun (WGS) entry which is preliminary data.</text>
</comment>
<dbReference type="Proteomes" id="UP000260025">
    <property type="component" value="Unassembled WGS sequence"/>
</dbReference>
<gene>
    <name evidence="2" type="ORF">DXA38_10140</name>
</gene>
<dbReference type="RefSeq" id="WP_015529194.1">
    <property type="nucleotide sequence ID" value="NZ_AP025565.1"/>
</dbReference>
<feature type="transmembrane region" description="Helical" evidence="1">
    <location>
        <begin position="74"/>
        <end position="95"/>
    </location>
</feature>
<keyword evidence="1" id="KW-0812">Transmembrane</keyword>
<feature type="transmembrane region" description="Helical" evidence="1">
    <location>
        <begin position="137"/>
        <end position="158"/>
    </location>
</feature>
<dbReference type="OrthoDB" id="2059652at2"/>